<protein>
    <submittedName>
        <fullName evidence="6">Two-component system, OmpR family, response regulator MprA</fullName>
    </submittedName>
</protein>
<evidence type="ECO:0000259" key="5">
    <source>
        <dbReference type="PROSITE" id="PS50110"/>
    </source>
</evidence>
<evidence type="ECO:0000256" key="3">
    <source>
        <dbReference type="ARBA" id="ARBA00023125"/>
    </source>
</evidence>
<keyword evidence="7" id="KW-1185">Reference proteome</keyword>
<dbReference type="InterPro" id="IPR039420">
    <property type="entry name" value="WalR-like"/>
</dbReference>
<accession>A0A1I3AS32</accession>
<keyword evidence="2" id="KW-0902">Two-component regulatory system</keyword>
<dbReference type="GO" id="GO:0032993">
    <property type="term" value="C:protein-DNA complex"/>
    <property type="evidence" value="ECO:0007669"/>
    <property type="project" value="TreeGrafter"/>
</dbReference>
<dbReference type="InterPro" id="IPR001789">
    <property type="entry name" value="Sig_transdc_resp-reg_receiver"/>
</dbReference>
<dbReference type="EMBL" id="FOPZ01000007">
    <property type="protein sequence ID" value="SFH52780.1"/>
    <property type="molecule type" value="Genomic_DNA"/>
</dbReference>
<dbReference type="CDD" id="cd17574">
    <property type="entry name" value="REC_OmpR"/>
    <property type="match status" value="1"/>
</dbReference>
<dbReference type="SMART" id="SM00448">
    <property type="entry name" value="REC"/>
    <property type="match status" value="1"/>
</dbReference>
<dbReference type="GO" id="GO:0000976">
    <property type="term" value="F:transcription cis-regulatory region binding"/>
    <property type="evidence" value="ECO:0007669"/>
    <property type="project" value="TreeGrafter"/>
</dbReference>
<dbReference type="InterPro" id="IPR011006">
    <property type="entry name" value="CheY-like_superfamily"/>
</dbReference>
<dbReference type="Proteomes" id="UP000323537">
    <property type="component" value="Unassembled WGS sequence"/>
</dbReference>
<dbReference type="Pfam" id="PF00072">
    <property type="entry name" value="Response_reg"/>
    <property type="match status" value="1"/>
</dbReference>
<dbReference type="PROSITE" id="PS50110">
    <property type="entry name" value="RESPONSE_REGULATORY"/>
    <property type="match status" value="1"/>
</dbReference>
<feature type="domain" description="Response regulatory" evidence="5">
    <location>
        <begin position="11"/>
        <end position="131"/>
    </location>
</feature>
<sequence>MTVFLCDVSRPAVIADDDEAIRSILQYKLSMAGFDLTVCHDGLEAREALDSPGVNPDVVVLDVMMPRLKGIDLLRAIRRGELAVDPDVPVVLLTSRGREDDVLTGLEAGADEYLTKPFSPNELLARIEKLLEE</sequence>
<evidence type="ECO:0000256" key="1">
    <source>
        <dbReference type="ARBA" id="ARBA00022553"/>
    </source>
</evidence>
<dbReference type="SUPFAM" id="SSF52172">
    <property type="entry name" value="CheY-like"/>
    <property type="match status" value="1"/>
</dbReference>
<evidence type="ECO:0000313" key="6">
    <source>
        <dbReference type="EMBL" id="SFH52780.1"/>
    </source>
</evidence>
<proteinExistence type="predicted"/>
<organism evidence="6 7">
    <name type="scientific">Halorubrum aquaticum</name>
    <dbReference type="NCBI Taxonomy" id="387340"/>
    <lineage>
        <taxon>Archaea</taxon>
        <taxon>Methanobacteriati</taxon>
        <taxon>Methanobacteriota</taxon>
        <taxon>Stenosarchaea group</taxon>
        <taxon>Halobacteria</taxon>
        <taxon>Halobacteriales</taxon>
        <taxon>Haloferacaceae</taxon>
        <taxon>Halorubrum</taxon>
    </lineage>
</organism>
<dbReference type="GO" id="GO:0005829">
    <property type="term" value="C:cytosol"/>
    <property type="evidence" value="ECO:0007669"/>
    <property type="project" value="TreeGrafter"/>
</dbReference>
<dbReference type="PANTHER" id="PTHR48111:SF40">
    <property type="entry name" value="PHOSPHATE REGULON TRANSCRIPTIONAL REGULATORY PROTEIN PHOB"/>
    <property type="match status" value="1"/>
</dbReference>
<feature type="modified residue" description="4-aspartylphosphate" evidence="4">
    <location>
        <position position="62"/>
    </location>
</feature>
<evidence type="ECO:0000256" key="2">
    <source>
        <dbReference type="ARBA" id="ARBA00023012"/>
    </source>
</evidence>
<dbReference type="GO" id="GO:0006355">
    <property type="term" value="P:regulation of DNA-templated transcription"/>
    <property type="evidence" value="ECO:0007669"/>
    <property type="project" value="TreeGrafter"/>
</dbReference>
<name>A0A1I3AS32_9EURY</name>
<evidence type="ECO:0000313" key="7">
    <source>
        <dbReference type="Proteomes" id="UP000323537"/>
    </source>
</evidence>
<reference evidence="6 7" key="1">
    <citation type="submission" date="2016-10" db="EMBL/GenBank/DDBJ databases">
        <authorList>
            <person name="Varghese N."/>
            <person name="Submissions S."/>
        </authorList>
    </citation>
    <scope>NUCLEOTIDE SEQUENCE [LARGE SCALE GENOMIC DNA]</scope>
    <source>
        <strain evidence="6 7">CGMCC 1.6377</strain>
    </source>
</reference>
<keyword evidence="1 4" id="KW-0597">Phosphoprotein</keyword>
<gene>
    <name evidence="6" type="ORF">SAMN04488066_10751</name>
</gene>
<dbReference type="AlphaFoldDB" id="A0A1I3AS32"/>
<dbReference type="PANTHER" id="PTHR48111">
    <property type="entry name" value="REGULATOR OF RPOS"/>
    <property type="match status" value="1"/>
</dbReference>
<dbReference type="GO" id="GO:0000156">
    <property type="term" value="F:phosphorelay response regulator activity"/>
    <property type="evidence" value="ECO:0007669"/>
    <property type="project" value="TreeGrafter"/>
</dbReference>
<keyword evidence="3" id="KW-0238">DNA-binding</keyword>
<evidence type="ECO:0000256" key="4">
    <source>
        <dbReference type="PROSITE-ProRule" id="PRU00169"/>
    </source>
</evidence>
<dbReference type="Gene3D" id="3.40.50.2300">
    <property type="match status" value="1"/>
</dbReference>